<dbReference type="SUPFAM" id="SSF55874">
    <property type="entry name" value="ATPase domain of HSP90 chaperone/DNA topoisomerase II/histidine kinase"/>
    <property type="match status" value="1"/>
</dbReference>
<dbReference type="STRING" id="282683.SAMN04488105_10317"/>
<dbReference type="PANTHER" id="PTHR10073:SF12">
    <property type="entry name" value="DNA MISMATCH REPAIR PROTEIN MLH1"/>
    <property type="match status" value="1"/>
</dbReference>
<dbReference type="Gene3D" id="3.30.565.10">
    <property type="entry name" value="Histidine kinase-like ATPase, C-terminal domain"/>
    <property type="match status" value="1"/>
</dbReference>
<dbReference type="InterPro" id="IPR036890">
    <property type="entry name" value="HATPase_C_sf"/>
</dbReference>
<keyword evidence="3" id="KW-1185">Reference proteome</keyword>
<comment type="similarity">
    <text evidence="1">Belongs to the DNA mismatch repair MutL/HexB family.</text>
</comment>
<dbReference type="GO" id="GO:0006298">
    <property type="term" value="P:mismatch repair"/>
    <property type="evidence" value="ECO:0007669"/>
    <property type="project" value="InterPro"/>
</dbReference>
<proteinExistence type="inferred from homology"/>
<accession>A0A1G7CB89</accession>
<keyword evidence="2" id="KW-0808">Transferase</keyword>
<reference evidence="3" key="1">
    <citation type="submission" date="2016-10" db="EMBL/GenBank/DDBJ databases">
        <authorList>
            <person name="Varghese N."/>
            <person name="Submissions S."/>
        </authorList>
    </citation>
    <scope>NUCLEOTIDE SEQUENCE [LARGE SCALE GENOMIC DNA]</scope>
    <source>
        <strain evidence="3">DSM 10146</strain>
    </source>
</reference>
<keyword evidence="2" id="KW-0418">Kinase</keyword>
<dbReference type="Pfam" id="PF13589">
    <property type="entry name" value="HATPase_c_3"/>
    <property type="match status" value="1"/>
</dbReference>
<name>A0A1G7CB89_9RHOB</name>
<dbReference type="GO" id="GO:0016301">
    <property type="term" value="F:kinase activity"/>
    <property type="evidence" value="ECO:0007669"/>
    <property type="project" value="UniProtKB-KW"/>
</dbReference>
<dbReference type="EMBL" id="FNAV01000003">
    <property type="protein sequence ID" value="SDE35990.1"/>
    <property type="molecule type" value="Genomic_DNA"/>
</dbReference>
<gene>
    <name evidence="2" type="ORF">SAMN04488105_10317</name>
</gene>
<dbReference type="GO" id="GO:0032300">
    <property type="term" value="C:mismatch repair complex"/>
    <property type="evidence" value="ECO:0007669"/>
    <property type="project" value="InterPro"/>
</dbReference>
<evidence type="ECO:0000313" key="3">
    <source>
        <dbReference type="Proteomes" id="UP000198994"/>
    </source>
</evidence>
<dbReference type="Proteomes" id="UP000198994">
    <property type="component" value="Unassembled WGS sequence"/>
</dbReference>
<dbReference type="InterPro" id="IPR038973">
    <property type="entry name" value="MutL/Mlh/Pms-like"/>
</dbReference>
<dbReference type="GO" id="GO:0016887">
    <property type="term" value="F:ATP hydrolysis activity"/>
    <property type="evidence" value="ECO:0007669"/>
    <property type="project" value="InterPro"/>
</dbReference>
<evidence type="ECO:0000256" key="1">
    <source>
        <dbReference type="ARBA" id="ARBA00006082"/>
    </source>
</evidence>
<sequence length="119" mass="12439">MNTHAPNISPESRPVIRQLDESAINRIAAGEVVERPASAVKELVENAIDAGARRVAIEIADGGKTLIRVTDDGCGMSAGELPLALSRTPPRRSTAATCSTFTASASGARRCPRWARSGG</sequence>
<dbReference type="PANTHER" id="PTHR10073">
    <property type="entry name" value="DNA MISMATCH REPAIR PROTEIN MLH, PMS, MUTL"/>
    <property type="match status" value="1"/>
</dbReference>
<organism evidence="2 3">
    <name type="scientific">Salipiger thiooxidans</name>
    <dbReference type="NCBI Taxonomy" id="282683"/>
    <lineage>
        <taxon>Bacteria</taxon>
        <taxon>Pseudomonadati</taxon>
        <taxon>Pseudomonadota</taxon>
        <taxon>Alphaproteobacteria</taxon>
        <taxon>Rhodobacterales</taxon>
        <taxon>Roseobacteraceae</taxon>
        <taxon>Salipiger</taxon>
    </lineage>
</organism>
<protein>
    <submittedName>
        <fullName evidence="2">Histidine kinase-, DNA gyrase B-, and HSP90-like ATPase</fullName>
    </submittedName>
</protein>
<dbReference type="AlphaFoldDB" id="A0A1G7CB89"/>
<evidence type="ECO:0000313" key="2">
    <source>
        <dbReference type="EMBL" id="SDE35990.1"/>
    </source>
</evidence>
<dbReference type="GO" id="GO:0140664">
    <property type="term" value="F:ATP-dependent DNA damage sensor activity"/>
    <property type="evidence" value="ECO:0007669"/>
    <property type="project" value="InterPro"/>
</dbReference>